<dbReference type="RefSeq" id="XP_022488610.1">
    <property type="nucleotide sequence ID" value="XM_022631569.1"/>
</dbReference>
<dbReference type="GeneID" id="34576303"/>
<dbReference type="Proteomes" id="UP000177622">
    <property type="component" value="Unassembled WGS sequence"/>
</dbReference>
<feature type="compositionally biased region" description="Polar residues" evidence="1">
    <location>
        <begin position="38"/>
        <end position="48"/>
    </location>
</feature>
<name>A0A1F5LJQ9_PENAI</name>
<evidence type="ECO:0000313" key="3">
    <source>
        <dbReference type="Proteomes" id="UP000177622"/>
    </source>
</evidence>
<accession>A0A1F5LJQ9</accession>
<keyword evidence="3" id="KW-1185">Reference proteome</keyword>
<feature type="region of interest" description="Disordered" evidence="1">
    <location>
        <begin position="1"/>
        <end position="291"/>
    </location>
</feature>
<dbReference type="STRING" id="1835702.A0A1F5LJQ9"/>
<evidence type="ECO:0000313" key="2">
    <source>
        <dbReference type="EMBL" id="OGE53171.1"/>
    </source>
</evidence>
<organism evidence="2 3">
    <name type="scientific">Penicillium arizonense</name>
    <dbReference type="NCBI Taxonomy" id="1835702"/>
    <lineage>
        <taxon>Eukaryota</taxon>
        <taxon>Fungi</taxon>
        <taxon>Dikarya</taxon>
        <taxon>Ascomycota</taxon>
        <taxon>Pezizomycotina</taxon>
        <taxon>Eurotiomycetes</taxon>
        <taxon>Eurotiomycetidae</taxon>
        <taxon>Eurotiales</taxon>
        <taxon>Aspergillaceae</taxon>
        <taxon>Penicillium</taxon>
    </lineage>
</organism>
<comment type="caution">
    <text evidence="2">The sequence shown here is derived from an EMBL/GenBank/DDBJ whole genome shotgun (WGS) entry which is preliminary data.</text>
</comment>
<dbReference type="AlphaFoldDB" id="A0A1F5LJQ9"/>
<gene>
    <name evidence="2" type="ORF">PENARI_c008G08997</name>
</gene>
<feature type="compositionally biased region" description="Basic and acidic residues" evidence="1">
    <location>
        <begin position="256"/>
        <end position="267"/>
    </location>
</feature>
<evidence type="ECO:0000256" key="1">
    <source>
        <dbReference type="SAM" id="MobiDB-lite"/>
    </source>
</evidence>
<feature type="compositionally biased region" description="Polar residues" evidence="1">
    <location>
        <begin position="245"/>
        <end position="255"/>
    </location>
</feature>
<protein>
    <recommendedName>
        <fullName evidence="4">Rho-GAP domain-containing protein</fullName>
    </recommendedName>
</protein>
<dbReference type="OrthoDB" id="9994905at2759"/>
<feature type="compositionally biased region" description="Low complexity" evidence="1">
    <location>
        <begin position="180"/>
        <end position="194"/>
    </location>
</feature>
<evidence type="ECO:0008006" key="4">
    <source>
        <dbReference type="Google" id="ProtNLM"/>
    </source>
</evidence>
<dbReference type="InterPro" id="IPR008936">
    <property type="entry name" value="Rho_GTPase_activation_prot"/>
</dbReference>
<sequence length="676" mass="75075">MRRFRAVFRSSRSDNPNPKSRAQRRASDTEPLKPQPEAISQESRSDVSPSKPANAVTAKKPTECTAVPVGEQADETQPVPLEFEHTPPLGRSKYGTKRLKRIVERFHSSLPHEEDPVSEMVQSAEAPAPDNVEIPAPDNGDPTTNPFKQEEIPPAQDSPGKSVRFDNNPQVVGDGERKVSTQTVESQESSQTEDTVCRHPTDPELIPTPTRQSLDEWSWPGLMYYPEDGTHIREGSDPFSDGKSTEPQQAHPSSSKRPDRSREHSKASEGSLDPILEDDVDKIEPAPLPERTSSMISNLSWMREPCQLEPSRATVALNQLITRFGIHIPKVLPEPEDSLQELPRPEEQGNGRRGFRLMSRVRKVRSGLAADTKPQPPKLRRTKTFATLRRPVPMTSLRGRSVETLARLGGHAFLMLADLAPFPLQLPACIVATVMFLHRYGANVPGLFVDPGDLKAATRMYDNFASQVLSAEKEEAKIALTMRVVAMPQLTQDSAPALSVAWTLKALLAGLHYGILGSVRLYHTLSDINLASIPQHAENLHVPDCLEGLDSRIALRVQLIALAVIALTDDMERELICAVFGLLTRLTRVEIPPPGTDVRTVAVDHGLERVFGPLLLGTRGQENRDGVPVHMVEQEIEEQRVAGLLIDHWYFVNRQLREWAKGDYHKEQAIRGHGTE</sequence>
<proteinExistence type="predicted"/>
<reference evidence="2 3" key="1">
    <citation type="journal article" date="2016" name="Sci. Rep.">
        <title>Penicillium arizonense, a new, genome sequenced fungal species, reveals a high chemical diversity in secreted metabolites.</title>
        <authorList>
            <person name="Grijseels S."/>
            <person name="Nielsen J.C."/>
            <person name="Randelovic M."/>
            <person name="Nielsen J."/>
            <person name="Nielsen K.F."/>
            <person name="Workman M."/>
            <person name="Frisvad J.C."/>
        </authorList>
    </citation>
    <scope>NUCLEOTIDE SEQUENCE [LARGE SCALE GENOMIC DNA]</scope>
    <source>
        <strain evidence="2 3">CBS 141311</strain>
    </source>
</reference>
<dbReference type="EMBL" id="LXJU01000008">
    <property type="protein sequence ID" value="OGE53171.1"/>
    <property type="molecule type" value="Genomic_DNA"/>
</dbReference>
<dbReference type="Gene3D" id="1.10.555.10">
    <property type="entry name" value="Rho GTPase activation protein"/>
    <property type="match status" value="1"/>
</dbReference>
<feature type="compositionally biased region" description="Basic and acidic residues" evidence="1">
    <location>
        <begin position="101"/>
        <end position="115"/>
    </location>
</feature>